<dbReference type="SMART" id="SM00939">
    <property type="entry name" value="PepX_C"/>
    <property type="match status" value="1"/>
</dbReference>
<feature type="domain" description="Xaa-Pro dipeptidyl-peptidase C-terminal" evidence="2">
    <location>
        <begin position="292"/>
        <end position="549"/>
    </location>
</feature>
<comment type="caution">
    <text evidence="3">The sequence shown here is derived from an EMBL/GenBank/DDBJ whole genome shotgun (WGS) entry which is preliminary data.</text>
</comment>
<evidence type="ECO:0000313" key="3">
    <source>
        <dbReference type="EMBL" id="KAK7946221.1"/>
    </source>
</evidence>
<dbReference type="InterPro" id="IPR008979">
    <property type="entry name" value="Galactose-bd-like_sf"/>
</dbReference>
<gene>
    <name evidence="3" type="ORF">PG986_010542</name>
</gene>
<protein>
    <recommendedName>
        <fullName evidence="2">Xaa-Pro dipeptidyl-peptidase C-terminal domain-containing protein</fullName>
    </recommendedName>
</protein>
<keyword evidence="4" id="KW-1185">Reference proteome</keyword>
<name>A0ABR1Q2J8_9PEZI</name>
<proteinExistence type="predicted"/>
<dbReference type="Gene3D" id="2.60.120.260">
    <property type="entry name" value="Galactose-binding domain-like"/>
    <property type="match status" value="1"/>
</dbReference>
<dbReference type="PANTHER" id="PTHR43056">
    <property type="entry name" value="PEPTIDASE S9 PROLYL OLIGOPEPTIDASE"/>
    <property type="match status" value="1"/>
</dbReference>
<accession>A0ABR1Q2J8</accession>
<dbReference type="InterPro" id="IPR050585">
    <property type="entry name" value="Xaa-Pro_dipeptidyl-ppase/CocE"/>
</dbReference>
<keyword evidence="1" id="KW-0378">Hydrolase</keyword>
<dbReference type="Pfam" id="PF02129">
    <property type="entry name" value="Peptidase_S15"/>
    <property type="match status" value="1"/>
</dbReference>
<dbReference type="SUPFAM" id="SSF53474">
    <property type="entry name" value="alpha/beta-Hydrolases"/>
    <property type="match status" value="1"/>
</dbReference>
<dbReference type="InterPro" id="IPR000383">
    <property type="entry name" value="Xaa-Pro-like_dom"/>
</dbReference>
<dbReference type="GeneID" id="92079826"/>
<evidence type="ECO:0000259" key="2">
    <source>
        <dbReference type="SMART" id="SM00939"/>
    </source>
</evidence>
<evidence type="ECO:0000256" key="1">
    <source>
        <dbReference type="ARBA" id="ARBA00022801"/>
    </source>
</evidence>
<dbReference type="RefSeq" id="XP_066696255.1">
    <property type="nucleotide sequence ID" value="XM_066846764.1"/>
</dbReference>
<dbReference type="Proteomes" id="UP001391051">
    <property type="component" value="Unassembled WGS sequence"/>
</dbReference>
<reference evidence="3 4" key="1">
    <citation type="submission" date="2023-01" db="EMBL/GenBank/DDBJ databases">
        <title>Analysis of 21 Apiospora genomes using comparative genomics revels a genus with tremendous synthesis potential of carbohydrate active enzymes and secondary metabolites.</title>
        <authorList>
            <person name="Sorensen T."/>
        </authorList>
    </citation>
    <scope>NUCLEOTIDE SEQUENCE [LARGE SCALE GENOMIC DNA]</scope>
    <source>
        <strain evidence="3 4">CBS 24483</strain>
    </source>
</reference>
<dbReference type="InterPro" id="IPR029058">
    <property type="entry name" value="AB_hydrolase_fold"/>
</dbReference>
<dbReference type="PANTHER" id="PTHR43056:SF10">
    <property type="entry name" value="COCE_NOND FAMILY, PUTATIVE (AFU_ORTHOLOGUE AFUA_7G00600)-RELATED"/>
    <property type="match status" value="1"/>
</dbReference>
<dbReference type="EMBL" id="JAQQWE010000007">
    <property type="protein sequence ID" value="KAK7946221.1"/>
    <property type="molecule type" value="Genomic_DNA"/>
</dbReference>
<organism evidence="3 4">
    <name type="scientific">Apiospora aurea</name>
    <dbReference type="NCBI Taxonomy" id="335848"/>
    <lineage>
        <taxon>Eukaryota</taxon>
        <taxon>Fungi</taxon>
        <taxon>Dikarya</taxon>
        <taxon>Ascomycota</taxon>
        <taxon>Pezizomycotina</taxon>
        <taxon>Sordariomycetes</taxon>
        <taxon>Xylariomycetidae</taxon>
        <taxon>Amphisphaeriales</taxon>
        <taxon>Apiosporaceae</taxon>
        <taxon>Apiospora</taxon>
    </lineage>
</organism>
<sequence length="553" mass="63115">MILTKPPVVPISEPKVGEGGYQPLNRRSEVLPKGWNGSGHKALTCDIQVDHDFSLKMRDGVTLYMDIYRAAHTDSKVPAIICWSPFGKRFNGLMSLRLMTPWNLGVPDDALSGLEKFEAPDPADWGVMATMGTQEAEDGYNTIEGIAKQGWCSGGIGLAGNSHLAIIQWFIAALRPPSLKAIQFGRGGIYAGDLFDKLIVKYMLKGRHGMESFQEMWKQHPLSNWWWEDKRPDMKRINVPAYITGTWTNMMHGMGAIRGWLEVESPHKWLRWHPWQEWYDLWGNPQAKTELMQFFDHFLKDETDNGWDQTPRVRMAVLKFGKSDPLENVVEDDFPMARTEYKKLYLQPDSKLAFDPPQQQGLATYNSESDEDAATFTYTFPRKTQIVGMPKAVFYMSCDDYDDMDIYVLIEKLDKDGKSMLNLNIPWKGIPVKSFDEFTREQSTEVVLYKGPCGILRASHRAIDWDRSMHPNWPFHTHKTEDKIQPLGKVVKLDIGIWAMGIEYEAGESLRVVVSGRNKAVNNFGTSEWVDNKGTHRVHFGGEYASHVILPFV</sequence>
<evidence type="ECO:0000313" key="4">
    <source>
        <dbReference type="Proteomes" id="UP001391051"/>
    </source>
</evidence>
<dbReference type="Gene3D" id="3.40.50.1820">
    <property type="entry name" value="alpha/beta hydrolase"/>
    <property type="match status" value="2"/>
</dbReference>
<dbReference type="Pfam" id="PF08530">
    <property type="entry name" value="PepX_C"/>
    <property type="match status" value="1"/>
</dbReference>
<dbReference type="InterPro" id="IPR013736">
    <property type="entry name" value="Xaa-Pro_dipept_C"/>
</dbReference>
<dbReference type="SUPFAM" id="SSF49785">
    <property type="entry name" value="Galactose-binding domain-like"/>
    <property type="match status" value="1"/>
</dbReference>